<accession>A0A8E2EWE8</accession>
<organism evidence="5 6">
    <name type="scientific">Glonium stellatum</name>
    <dbReference type="NCBI Taxonomy" id="574774"/>
    <lineage>
        <taxon>Eukaryota</taxon>
        <taxon>Fungi</taxon>
        <taxon>Dikarya</taxon>
        <taxon>Ascomycota</taxon>
        <taxon>Pezizomycotina</taxon>
        <taxon>Dothideomycetes</taxon>
        <taxon>Pleosporomycetidae</taxon>
        <taxon>Gloniales</taxon>
        <taxon>Gloniaceae</taxon>
        <taxon>Glonium</taxon>
    </lineage>
</organism>
<dbReference type="Proteomes" id="UP000250140">
    <property type="component" value="Unassembled WGS sequence"/>
</dbReference>
<dbReference type="InterPro" id="IPR019787">
    <property type="entry name" value="Znf_PHD-finger"/>
</dbReference>
<dbReference type="Pfam" id="PF00628">
    <property type="entry name" value="PHD"/>
    <property type="match status" value="1"/>
</dbReference>
<dbReference type="PANTHER" id="PTHR10333">
    <property type="entry name" value="INHIBITOR OF GROWTH PROTEIN"/>
    <property type="match status" value="1"/>
</dbReference>
<keyword evidence="3" id="KW-0862">Zinc</keyword>
<dbReference type="EMBL" id="KV750253">
    <property type="protein sequence ID" value="OCL05563.1"/>
    <property type="molecule type" value="Genomic_DNA"/>
</dbReference>
<gene>
    <name evidence="5" type="ORF">AOQ84DRAFT_95021</name>
</gene>
<evidence type="ECO:0000256" key="3">
    <source>
        <dbReference type="ARBA" id="ARBA00022833"/>
    </source>
</evidence>
<keyword evidence="1" id="KW-0479">Metal-binding</keyword>
<keyword evidence="6" id="KW-1185">Reference proteome</keyword>
<dbReference type="GO" id="GO:0008270">
    <property type="term" value="F:zinc ion binding"/>
    <property type="evidence" value="ECO:0007669"/>
    <property type="project" value="UniProtKB-KW"/>
</dbReference>
<evidence type="ECO:0000313" key="5">
    <source>
        <dbReference type="EMBL" id="OCL05563.1"/>
    </source>
</evidence>
<dbReference type="InterPro" id="IPR011011">
    <property type="entry name" value="Znf_FYVE_PHD"/>
</dbReference>
<dbReference type="PANTHER" id="PTHR10333:SF94">
    <property type="entry name" value="FINGER DOMAIN PROTEIN, PUTATIVE (AFU_ORTHOLOGUE AFUA_3G11940)-RELATED"/>
    <property type="match status" value="1"/>
</dbReference>
<dbReference type="InterPro" id="IPR013083">
    <property type="entry name" value="Znf_RING/FYVE/PHD"/>
</dbReference>
<dbReference type="OrthoDB" id="5411773at2759"/>
<proteinExistence type="predicted"/>
<dbReference type="Gene3D" id="3.30.40.10">
    <property type="entry name" value="Zinc/RING finger domain, C3HC4 (zinc finger)"/>
    <property type="match status" value="1"/>
</dbReference>
<dbReference type="AlphaFoldDB" id="A0A8E2EWE8"/>
<protein>
    <recommendedName>
        <fullName evidence="4">PHD-type domain-containing protein</fullName>
    </recommendedName>
</protein>
<reference evidence="5 6" key="1">
    <citation type="journal article" date="2016" name="Nat. Commun.">
        <title>Ectomycorrhizal ecology is imprinted in the genome of the dominant symbiotic fungus Cenococcum geophilum.</title>
        <authorList>
            <consortium name="DOE Joint Genome Institute"/>
            <person name="Peter M."/>
            <person name="Kohler A."/>
            <person name="Ohm R.A."/>
            <person name="Kuo A."/>
            <person name="Krutzmann J."/>
            <person name="Morin E."/>
            <person name="Arend M."/>
            <person name="Barry K.W."/>
            <person name="Binder M."/>
            <person name="Choi C."/>
            <person name="Clum A."/>
            <person name="Copeland A."/>
            <person name="Grisel N."/>
            <person name="Haridas S."/>
            <person name="Kipfer T."/>
            <person name="LaButti K."/>
            <person name="Lindquist E."/>
            <person name="Lipzen A."/>
            <person name="Maire R."/>
            <person name="Meier B."/>
            <person name="Mihaltcheva S."/>
            <person name="Molinier V."/>
            <person name="Murat C."/>
            <person name="Poggeler S."/>
            <person name="Quandt C.A."/>
            <person name="Sperisen C."/>
            <person name="Tritt A."/>
            <person name="Tisserant E."/>
            <person name="Crous P.W."/>
            <person name="Henrissat B."/>
            <person name="Nehls U."/>
            <person name="Egli S."/>
            <person name="Spatafora J.W."/>
            <person name="Grigoriev I.V."/>
            <person name="Martin F.M."/>
        </authorList>
    </citation>
    <scope>NUCLEOTIDE SEQUENCE [LARGE SCALE GENOMIC DNA]</scope>
    <source>
        <strain evidence="5 6">CBS 207.34</strain>
    </source>
</reference>
<dbReference type="SUPFAM" id="SSF57903">
    <property type="entry name" value="FYVE/PHD zinc finger"/>
    <property type="match status" value="1"/>
</dbReference>
<evidence type="ECO:0000259" key="4">
    <source>
        <dbReference type="Pfam" id="PF00628"/>
    </source>
</evidence>
<dbReference type="GO" id="GO:0006355">
    <property type="term" value="P:regulation of DNA-templated transcription"/>
    <property type="evidence" value="ECO:0007669"/>
    <property type="project" value="TreeGrafter"/>
</dbReference>
<dbReference type="GO" id="GO:0000123">
    <property type="term" value="C:histone acetyltransferase complex"/>
    <property type="evidence" value="ECO:0007669"/>
    <property type="project" value="TreeGrafter"/>
</dbReference>
<evidence type="ECO:0000256" key="2">
    <source>
        <dbReference type="ARBA" id="ARBA00022771"/>
    </source>
</evidence>
<name>A0A8E2EWE8_9PEZI</name>
<evidence type="ECO:0000313" key="6">
    <source>
        <dbReference type="Proteomes" id="UP000250140"/>
    </source>
</evidence>
<feature type="domain" description="PHD-type" evidence="4">
    <location>
        <begin position="15"/>
        <end position="46"/>
    </location>
</feature>
<dbReference type="GO" id="GO:0005634">
    <property type="term" value="C:nucleus"/>
    <property type="evidence" value="ECO:0007669"/>
    <property type="project" value="TreeGrafter"/>
</dbReference>
<dbReference type="GO" id="GO:0004402">
    <property type="term" value="F:histone acetyltransferase activity"/>
    <property type="evidence" value="ECO:0007669"/>
    <property type="project" value="TreeGrafter"/>
</dbReference>
<evidence type="ECO:0000256" key="1">
    <source>
        <dbReference type="ARBA" id="ARBA00022723"/>
    </source>
</evidence>
<keyword evidence="2" id="KW-0863">Zinc-finger</keyword>
<dbReference type="InterPro" id="IPR028651">
    <property type="entry name" value="ING_fam"/>
</dbReference>
<sequence length="90" mass="9682">MLGSMFLMEWGLAADLFQCEREWFHLECVGMAEIPARRSKWFCPDCRVLLNIDEKGHSAAATAAAAAAAAASAAGKPRGNRLSSRARSLG</sequence>